<comment type="caution">
    <text evidence="2">The sequence shown here is derived from an EMBL/GenBank/DDBJ whole genome shotgun (WGS) entry which is preliminary data.</text>
</comment>
<proteinExistence type="predicted"/>
<dbReference type="SUPFAM" id="SSF54695">
    <property type="entry name" value="POZ domain"/>
    <property type="match status" value="1"/>
</dbReference>
<dbReference type="AlphaFoldDB" id="A0A8H4NI35"/>
<gene>
    <name evidence="2" type="ORF">F53441_12735</name>
</gene>
<evidence type="ECO:0000313" key="3">
    <source>
        <dbReference type="Proteomes" id="UP000605986"/>
    </source>
</evidence>
<sequence length="450" mass="51160">MVHYASGSEPTSTQEGPQKTPPSKKPSDYVFDSNGDTQLILSTYMSQTFEWEADKIWIKREKPTKKYLRRKKLDKKKGKKLAFCPPPAPPPPPAPLGSPASTSTLLGEAPNVSFSDFSNVQYSRPEFSDDDEMEPGCTHPETIADSTNLRMQDWDYGETRGTLVGKIEFRMLVSGKHLELASSLFKTMLTGPFVEGKADDSGLRRVTASDWDPEAFKIVLTIMHGYHRDVPKSLSLEMLAKLAMIVDYYECHECVELYTDIWLEGLKSEMPTVYGRDCILCMFISWVFSQPDMFRNMTQIALRYSGKLIEAENFPIPADILEQIDEARQSVLEKIFPAIYDLLDRLQEEETDCTYECSSMLLGFLTKALRKHEVLSPPIVQPFNGSSIEDSTNMIKNLKKPEWYTAGGSYYGRHHCTIQGKLSISLDEIEKELRVFNLQDFQFAKSHTRS</sequence>
<evidence type="ECO:0008006" key="4">
    <source>
        <dbReference type="Google" id="ProtNLM"/>
    </source>
</evidence>
<reference evidence="2" key="1">
    <citation type="submission" date="2020-01" db="EMBL/GenBank/DDBJ databases">
        <title>Identification and distribution of gene clusters putatively required for synthesis of sphingolipid metabolism inhibitors in phylogenetically diverse species of the filamentous fungus Fusarium.</title>
        <authorList>
            <person name="Kim H.-S."/>
            <person name="Busman M."/>
            <person name="Brown D.W."/>
            <person name="Divon H."/>
            <person name="Uhlig S."/>
            <person name="Proctor R.H."/>
        </authorList>
    </citation>
    <scope>NUCLEOTIDE SEQUENCE</scope>
    <source>
        <strain evidence="2">NRRL 53441</strain>
    </source>
</reference>
<dbReference type="OrthoDB" id="5326346at2759"/>
<dbReference type="Proteomes" id="UP000605986">
    <property type="component" value="Unassembled WGS sequence"/>
</dbReference>
<name>A0A8H4NI35_9HYPO</name>
<protein>
    <recommendedName>
        <fullName evidence="4">BTB domain-containing protein</fullName>
    </recommendedName>
</protein>
<feature type="compositionally biased region" description="Pro residues" evidence="1">
    <location>
        <begin position="84"/>
        <end position="96"/>
    </location>
</feature>
<feature type="compositionally biased region" description="Polar residues" evidence="1">
    <location>
        <begin position="8"/>
        <end position="17"/>
    </location>
</feature>
<accession>A0A8H4NI35</accession>
<dbReference type="InterPro" id="IPR011333">
    <property type="entry name" value="SKP1/BTB/POZ_sf"/>
</dbReference>
<feature type="region of interest" description="Disordered" evidence="1">
    <location>
        <begin position="1"/>
        <end position="33"/>
    </location>
</feature>
<evidence type="ECO:0000256" key="1">
    <source>
        <dbReference type="SAM" id="MobiDB-lite"/>
    </source>
</evidence>
<feature type="region of interest" description="Disordered" evidence="1">
    <location>
        <begin position="70"/>
        <end position="110"/>
    </location>
</feature>
<dbReference type="EMBL" id="JAADJG010000718">
    <property type="protein sequence ID" value="KAF4438719.1"/>
    <property type="molecule type" value="Genomic_DNA"/>
</dbReference>
<feature type="compositionally biased region" description="Basic residues" evidence="1">
    <location>
        <begin position="70"/>
        <end position="80"/>
    </location>
</feature>
<organism evidence="2 3">
    <name type="scientific">Fusarium austroafricanum</name>
    <dbReference type="NCBI Taxonomy" id="2364996"/>
    <lineage>
        <taxon>Eukaryota</taxon>
        <taxon>Fungi</taxon>
        <taxon>Dikarya</taxon>
        <taxon>Ascomycota</taxon>
        <taxon>Pezizomycotina</taxon>
        <taxon>Sordariomycetes</taxon>
        <taxon>Hypocreomycetidae</taxon>
        <taxon>Hypocreales</taxon>
        <taxon>Nectriaceae</taxon>
        <taxon>Fusarium</taxon>
        <taxon>Fusarium concolor species complex</taxon>
    </lineage>
</organism>
<keyword evidence="3" id="KW-1185">Reference proteome</keyword>
<evidence type="ECO:0000313" key="2">
    <source>
        <dbReference type="EMBL" id="KAF4438719.1"/>
    </source>
</evidence>
<dbReference type="Gene3D" id="3.30.710.10">
    <property type="entry name" value="Potassium Channel Kv1.1, Chain A"/>
    <property type="match status" value="1"/>
</dbReference>